<feature type="region of interest" description="Disordered" evidence="1">
    <location>
        <begin position="71"/>
        <end position="133"/>
    </location>
</feature>
<gene>
    <name evidence="3" type="ORF">CLV63_111150</name>
</gene>
<evidence type="ECO:0000313" key="3">
    <source>
        <dbReference type="EMBL" id="PSK96555.1"/>
    </source>
</evidence>
<feature type="transmembrane region" description="Helical" evidence="2">
    <location>
        <begin position="42"/>
        <end position="62"/>
    </location>
</feature>
<proteinExistence type="predicted"/>
<name>A0A2P8DH68_9ACTN</name>
<dbReference type="Proteomes" id="UP000240542">
    <property type="component" value="Unassembled WGS sequence"/>
</dbReference>
<keyword evidence="2" id="KW-0812">Transmembrane</keyword>
<keyword evidence="4" id="KW-1185">Reference proteome</keyword>
<comment type="caution">
    <text evidence="3">The sequence shown here is derived from an EMBL/GenBank/DDBJ whole genome shotgun (WGS) entry which is preliminary data.</text>
</comment>
<protein>
    <submittedName>
        <fullName evidence="3">Uncharacterized protein</fullName>
    </submittedName>
</protein>
<feature type="transmembrane region" description="Helical" evidence="2">
    <location>
        <begin position="15"/>
        <end position="36"/>
    </location>
</feature>
<keyword evidence="2" id="KW-0472">Membrane</keyword>
<organism evidence="3 4">
    <name type="scientific">Murinocardiopsis flavida</name>
    <dbReference type="NCBI Taxonomy" id="645275"/>
    <lineage>
        <taxon>Bacteria</taxon>
        <taxon>Bacillati</taxon>
        <taxon>Actinomycetota</taxon>
        <taxon>Actinomycetes</taxon>
        <taxon>Streptosporangiales</taxon>
        <taxon>Nocardiopsidaceae</taxon>
        <taxon>Murinocardiopsis</taxon>
    </lineage>
</organism>
<accession>A0A2P8DH68</accession>
<evidence type="ECO:0000256" key="2">
    <source>
        <dbReference type="SAM" id="Phobius"/>
    </source>
</evidence>
<dbReference type="EMBL" id="PYGA01000011">
    <property type="protein sequence ID" value="PSK96555.1"/>
    <property type="molecule type" value="Genomic_DNA"/>
</dbReference>
<evidence type="ECO:0000256" key="1">
    <source>
        <dbReference type="SAM" id="MobiDB-lite"/>
    </source>
</evidence>
<reference evidence="3 4" key="1">
    <citation type="submission" date="2018-03" db="EMBL/GenBank/DDBJ databases">
        <title>Genomic Encyclopedia of Archaeal and Bacterial Type Strains, Phase II (KMG-II): from individual species to whole genera.</title>
        <authorList>
            <person name="Goeker M."/>
        </authorList>
    </citation>
    <scope>NUCLEOTIDE SEQUENCE [LARGE SCALE GENOMIC DNA]</scope>
    <source>
        <strain evidence="3 4">DSM 45312</strain>
    </source>
</reference>
<sequence>MSTDPGRSQHPPSTFGRVTGAVMFFGIAAVCFWYSIIDGLTFGWVVGPLMVGVGMLYVRLAVRMRRETAAKQAALRDRQRGRRSPGPGSGGRFSAPAQHQYCGAPERRSAAPGSPAPVTGSAPAPGTASRSVPTAGASFALAPAWAPTRAAVPVTVGCTAGRLREMAEGQRAMGLRSTNWGPMSPLR</sequence>
<keyword evidence="2" id="KW-1133">Transmembrane helix</keyword>
<evidence type="ECO:0000313" key="4">
    <source>
        <dbReference type="Proteomes" id="UP000240542"/>
    </source>
</evidence>
<dbReference type="AlphaFoldDB" id="A0A2P8DH68"/>